<dbReference type="InterPro" id="IPR027408">
    <property type="entry name" value="PNPase/RNase_PH_dom_sf"/>
</dbReference>
<dbReference type="GO" id="GO:0034475">
    <property type="term" value="P:U4 snRNA 3'-end processing"/>
    <property type="evidence" value="ECO:0007669"/>
    <property type="project" value="TreeGrafter"/>
</dbReference>
<keyword evidence="13" id="KW-1185">Reference proteome</keyword>
<protein>
    <recommendedName>
        <fullName evidence="9">Ribosomal RNA-processing protein 43</fullName>
    </recommendedName>
</protein>
<feature type="domain" description="Exoribonuclease phosphorolytic" evidence="10">
    <location>
        <begin position="40"/>
        <end position="175"/>
    </location>
</feature>
<dbReference type="GO" id="GO:0071035">
    <property type="term" value="P:nuclear polyadenylation-dependent rRNA catabolic process"/>
    <property type="evidence" value="ECO:0007669"/>
    <property type="project" value="TreeGrafter"/>
</dbReference>
<evidence type="ECO:0000256" key="8">
    <source>
        <dbReference type="ARBA" id="ARBA00023242"/>
    </source>
</evidence>
<sequence length="315" mass="32770">MGALVQDTLEPDAFRKLYPDQYYARFVAEGLRPDGRPLLQARPTTIALGAVSAADSSALVKIGNTTVMAGIKLEVMVPVDERPQEGQVAVSVELTALCSPDARPGRFSEAAHCLNEQVSTALRSGGVVNLQNLLIAHGRAAWVAYLDLYVLDADGGLYDAALLAALAALAALRLPHVDVDDEGKVVPAGASDAAMVLEDADGQRLSAAGPAGPQPIAHLRVGSLPTALTCALYNGQLIVDPDRDEEARAHALVAVTVDDRGRLLGVEKQGGRAAADAAALQSCIAAARVRHREVASLLRQALHAATVPGYSGADS</sequence>
<evidence type="ECO:0000256" key="4">
    <source>
        <dbReference type="ARBA" id="ARBA00022490"/>
    </source>
</evidence>
<dbReference type="GO" id="GO:0005730">
    <property type="term" value="C:nucleolus"/>
    <property type="evidence" value="ECO:0007669"/>
    <property type="project" value="UniProtKB-SubCell"/>
</dbReference>
<dbReference type="InterPro" id="IPR001247">
    <property type="entry name" value="ExoRNase_PH_dom1"/>
</dbReference>
<evidence type="ECO:0000256" key="6">
    <source>
        <dbReference type="ARBA" id="ARBA00022835"/>
    </source>
</evidence>
<evidence type="ECO:0000256" key="1">
    <source>
        <dbReference type="ARBA" id="ARBA00004496"/>
    </source>
</evidence>
<dbReference type="Gene3D" id="3.30.230.70">
    <property type="entry name" value="GHMP Kinase, N-terminal domain"/>
    <property type="match status" value="1"/>
</dbReference>
<dbReference type="Proteomes" id="UP001445335">
    <property type="component" value="Unassembled WGS sequence"/>
</dbReference>
<keyword evidence="4" id="KW-0963">Cytoplasm</keyword>
<dbReference type="Pfam" id="PF01138">
    <property type="entry name" value="RNase_PH"/>
    <property type="match status" value="1"/>
</dbReference>
<dbReference type="GO" id="GO:0000467">
    <property type="term" value="P:exonucleolytic trimming to generate mature 3'-end of 5.8S rRNA from tricistronic rRNA transcript (SSU-rRNA, 5.8S rRNA, LSU-rRNA)"/>
    <property type="evidence" value="ECO:0007669"/>
    <property type="project" value="TreeGrafter"/>
</dbReference>
<evidence type="ECO:0000313" key="13">
    <source>
        <dbReference type="Proteomes" id="UP001445335"/>
    </source>
</evidence>
<name>A0AAW1RLE6_9CHLO</name>
<dbReference type="InterPro" id="IPR036345">
    <property type="entry name" value="ExoRNase_PH_dom2_sf"/>
</dbReference>
<dbReference type="GO" id="GO:0071028">
    <property type="term" value="P:nuclear mRNA surveillance"/>
    <property type="evidence" value="ECO:0007669"/>
    <property type="project" value="TreeGrafter"/>
</dbReference>
<dbReference type="GO" id="GO:0034473">
    <property type="term" value="P:U1 snRNA 3'-end processing"/>
    <property type="evidence" value="ECO:0007669"/>
    <property type="project" value="TreeGrafter"/>
</dbReference>
<keyword evidence="5" id="KW-0698">rRNA processing</keyword>
<comment type="similarity">
    <text evidence="3">Belongs to the RNase PH family.</text>
</comment>
<dbReference type="PANTHER" id="PTHR11097">
    <property type="entry name" value="EXOSOME COMPLEX EXONUCLEASE RIBOSOMAL RNA PROCESSING PROTEIN"/>
    <property type="match status" value="1"/>
</dbReference>
<keyword evidence="6" id="KW-0271">Exosome</keyword>
<dbReference type="GO" id="GO:0035925">
    <property type="term" value="F:mRNA 3'-UTR AU-rich region binding"/>
    <property type="evidence" value="ECO:0007669"/>
    <property type="project" value="TreeGrafter"/>
</dbReference>
<comment type="subcellular location">
    <subcellularLocation>
        <location evidence="1">Cytoplasm</location>
    </subcellularLocation>
    <subcellularLocation>
        <location evidence="2">Nucleus</location>
        <location evidence="2">Nucleolus</location>
    </subcellularLocation>
</comment>
<keyword evidence="8" id="KW-0539">Nucleus</keyword>
<dbReference type="Pfam" id="PF03725">
    <property type="entry name" value="RNase_PH_C"/>
    <property type="match status" value="1"/>
</dbReference>
<dbReference type="GO" id="GO:0000177">
    <property type="term" value="C:cytoplasmic exosome (RNase complex)"/>
    <property type="evidence" value="ECO:0007669"/>
    <property type="project" value="TreeGrafter"/>
</dbReference>
<dbReference type="GO" id="GO:0000176">
    <property type="term" value="C:nuclear exosome (RNase complex)"/>
    <property type="evidence" value="ECO:0007669"/>
    <property type="project" value="TreeGrafter"/>
</dbReference>
<dbReference type="GO" id="GO:0016075">
    <property type="term" value="P:rRNA catabolic process"/>
    <property type="evidence" value="ECO:0007669"/>
    <property type="project" value="TreeGrafter"/>
</dbReference>
<dbReference type="InterPro" id="IPR050590">
    <property type="entry name" value="Exosome_comp_Rrp42_subfam"/>
</dbReference>
<comment type="caution">
    <text evidence="12">The sequence shown here is derived from an EMBL/GenBank/DDBJ whole genome shotgun (WGS) entry which is preliminary data.</text>
</comment>
<proteinExistence type="inferred from homology"/>
<evidence type="ECO:0000256" key="9">
    <source>
        <dbReference type="ARBA" id="ARBA00030617"/>
    </source>
</evidence>
<organism evidence="12 13">
    <name type="scientific">Elliptochloris bilobata</name>
    <dbReference type="NCBI Taxonomy" id="381761"/>
    <lineage>
        <taxon>Eukaryota</taxon>
        <taxon>Viridiplantae</taxon>
        <taxon>Chlorophyta</taxon>
        <taxon>core chlorophytes</taxon>
        <taxon>Trebouxiophyceae</taxon>
        <taxon>Trebouxiophyceae incertae sedis</taxon>
        <taxon>Elliptochloris clade</taxon>
        <taxon>Elliptochloris</taxon>
    </lineage>
</organism>
<evidence type="ECO:0000256" key="2">
    <source>
        <dbReference type="ARBA" id="ARBA00004604"/>
    </source>
</evidence>
<gene>
    <name evidence="12" type="ORF">WJX81_007772</name>
</gene>
<feature type="domain" description="Exoribonuclease phosphorolytic" evidence="11">
    <location>
        <begin position="224"/>
        <end position="288"/>
    </location>
</feature>
<dbReference type="SUPFAM" id="SSF54211">
    <property type="entry name" value="Ribosomal protein S5 domain 2-like"/>
    <property type="match status" value="1"/>
</dbReference>
<dbReference type="GO" id="GO:0071038">
    <property type="term" value="P:TRAMP-dependent tRNA surveillance pathway"/>
    <property type="evidence" value="ECO:0007669"/>
    <property type="project" value="TreeGrafter"/>
</dbReference>
<dbReference type="EMBL" id="JALJOU010000033">
    <property type="protein sequence ID" value="KAK9834201.1"/>
    <property type="molecule type" value="Genomic_DNA"/>
</dbReference>
<evidence type="ECO:0000256" key="7">
    <source>
        <dbReference type="ARBA" id="ARBA00022884"/>
    </source>
</evidence>
<evidence type="ECO:0000313" key="12">
    <source>
        <dbReference type="EMBL" id="KAK9834201.1"/>
    </source>
</evidence>
<evidence type="ECO:0000259" key="11">
    <source>
        <dbReference type="Pfam" id="PF03725"/>
    </source>
</evidence>
<dbReference type="PANTHER" id="PTHR11097:SF9">
    <property type="entry name" value="EXOSOME COMPLEX COMPONENT RRP43"/>
    <property type="match status" value="1"/>
</dbReference>
<dbReference type="AlphaFoldDB" id="A0AAW1RLE6"/>
<accession>A0AAW1RLE6</accession>
<evidence type="ECO:0000256" key="5">
    <source>
        <dbReference type="ARBA" id="ARBA00022552"/>
    </source>
</evidence>
<dbReference type="InterPro" id="IPR020568">
    <property type="entry name" value="Ribosomal_Su5_D2-typ_SF"/>
</dbReference>
<dbReference type="InterPro" id="IPR015847">
    <property type="entry name" value="ExoRNase_PH_dom2"/>
</dbReference>
<dbReference type="SUPFAM" id="SSF55666">
    <property type="entry name" value="Ribonuclease PH domain 2-like"/>
    <property type="match status" value="1"/>
</dbReference>
<evidence type="ECO:0000259" key="10">
    <source>
        <dbReference type="Pfam" id="PF01138"/>
    </source>
</evidence>
<dbReference type="GO" id="GO:0034476">
    <property type="term" value="P:U5 snRNA 3'-end processing"/>
    <property type="evidence" value="ECO:0007669"/>
    <property type="project" value="TreeGrafter"/>
</dbReference>
<evidence type="ECO:0000256" key="3">
    <source>
        <dbReference type="ARBA" id="ARBA00006678"/>
    </source>
</evidence>
<reference evidence="12 13" key="1">
    <citation type="journal article" date="2024" name="Nat. Commun.">
        <title>Phylogenomics reveals the evolutionary origins of lichenization in chlorophyte algae.</title>
        <authorList>
            <person name="Puginier C."/>
            <person name="Libourel C."/>
            <person name="Otte J."/>
            <person name="Skaloud P."/>
            <person name="Haon M."/>
            <person name="Grisel S."/>
            <person name="Petersen M."/>
            <person name="Berrin J.G."/>
            <person name="Delaux P.M."/>
            <person name="Dal Grande F."/>
            <person name="Keller J."/>
        </authorList>
    </citation>
    <scope>NUCLEOTIDE SEQUENCE [LARGE SCALE GENOMIC DNA]</scope>
    <source>
        <strain evidence="12 13">SAG 245.80</strain>
    </source>
</reference>
<keyword evidence="7" id="KW-0694">RNA-binding</keyword>